<name>A0AA88I6Y2_ARTSF</name>
<dbReference type="InterPro" id="IPR002013">
    <property type="entry name" value="SAC_dom"/>
</dbReference>
<dbReference type="EC" id="3.1.3.36" evidence="4"/>
<sequence>MKYDLHRNKSFHSYFIRFGIETNQWLVKITCGSAEIRTVYAGHLQAKTAVISRLSCERVGTRFNVRGVNDDGNVANFVETEQLIYVDNQITSFLQVRGSVPLFWDQPGVQVGSHKVRMSRGPEASLPAFDRHMRSMKKRYGTFAIVNLLGASLVGAKEGEAKLSTLFQSHHEACTHHSQVPHVIFDYHEQCRGGNLKNLQKLLDELKNYIADYGFFHSKDGTSILSQSGAIRTNCLDCLDRTNCIQNFFGLEVLLKQLAAIGATEKQQNIARFEEVFRQMWINNGNEVSKMYAGTGAIQGGSKLIDGARSAARTIQNNLLDGGKQEAIEILLSGGAYASELGDRARLLLPANLVQGSNTFLRAICSRFPEYTHPVPLRISAATYNVNGGNHFRSVVYKNVSLADWLLDAQKLSKSRSLVDVEEAPVNEDEVDIYAIGFEEMVDLNASNIMAASSENARSWAIELEKVLSRDRKYGLLTSVQLVGVCLYVFVKPELAPYIREVSTDTVKTGLGGAAG</sequence>
<accession>A0AA88I6Y2</accession>
<evidence type="ECO:0000259" key="10">
    <source>
        <dbReference type="PROSITE" id="PS50275"/>
    </source>
</evidence>
<feature type="domain" description="SAC" evidence="10">
    <location>
        <begin position="1"/>
        <end position="294"/>
    </location>
</feature>
<dbReference type="AlphaFoldDB" id="A0AA88I6Y2"/>
<evidence type="ECO:0000256" key="9">
    <source>
        <dbReference type="ARBA" id="ARBA00041911"/>
    </source>
</evidence>
<organism evidence="11 12">
    <name type="scientific">Artemia franciscana</name>
    <name type="common">Brine shrimp</name>
    <name type="synonym">Artemia sanfranciscana</name>
    <dbReference type="NCBI Taxonomy" id="6661"/>
    <lineage>
        <taxon>Eukaryota</taxon>
        <taxon>Metazoa</taxon>
        <taxon>Ecdysozoa</taxon>
        <taxon>Arthropoda</taxon>
        <taxon>Crustacea</taxon>
        <taxon>Branchiopoda</taxon>
        <taxon>Anostraca</taxon>
        <taxon>Artemiidae</taxon>
        <taxon>Artemia</taxon>
    </lineage>
</organism>
<comment type="similarity">
    <text evidence="1">Belongs to the synaptojanin family.</text>
</comment>
<dbReference type="Pfam" id="PF02383">
    <property type="entry name" value="Syja_N"/>
    <property type="match status" value="1"/>
</dbReference>
<evidence type="ECO:0000256" key="8">
    <source>
        <dbReference type="ARBA" id="ARBA00041396"/>
    </source>
</evidence>
<dbReference type="PROSITE" id="PS50275">
    <property type="entry name" value="SAC"/>
    <property type="match status" value="1"/>
</dbReference>
<evidence type="ECO:0000256" key="1">
    <source>
        <dbReference type="ARBA" id="ARBA00008943"/>
    </source>
</evidence>
<dbReference type="Proteomes" id="UP001187531">
    <property type="component" value="Unassembled WGS sequence"/>
</dbReference>
<dbReference type="GO" id="GO:0046856">
    <property type="term" value="P:phosphatidylinositol dephosphorylation"/>
    <property type="evidence" value="ECO:0007669"/>
    <property type="project" value="InterPro"/>
</dbReference>
<dbReference type="GO" id="GO:0004439">
    <property type="term" value="F:phosphatidylinositol-4,5-bisphosphate 5-phosphatase activity"/>
    <property type="evidence" value="ECO:0007669"/>
    <property type="project" value="UniProtKB-EC"/>
</dbReference>
<gene>
    <name evidence="11" type="ORF">QYM36_003339</name>
</gene>
<evidence type="ECO:0000313" key="11">
    <source>
        <dbReference type="EMBL" id="KAK2721011.1"/>
    </source>
</evidence>
<comment type="similarity">
    <text evidence="2">In the central section; belongs to the inositol 1,4,5-trisphosphate 5-phosphatase family.</text>
</comment>
<comment type="catalytic activity">
    <reaction evidence="5">
        <text>a 1,2-diacyl-sn-glycero-3-phospho-(1D-myo-inositol-3-phosphate) + H2O = a 1,2-diacyl-sn-glycero-3-phospho-(1D-myo-inositol) + phosphate</text>
        <dbReference type="Rhea" id="RHEA:12316"/>
        <dbReference type="ChEBI" id="CHEBI:15377"/>
        <dbReference type="ChEBI" id="CHEBI:43474"/>
        <dbReference type="ChEBI" id="CHEBI:57880"/>
        <dbReference type="ChEBI" id="CHEBI:58088"/>
        <dbReference type="EC" id="3.1.3.64"/>
    </reaction>
    <physiologicalReaction direction="left-to-right" evidence="5">
        <dbReference type="Rhea" id="RHEA:12317"/>
    </physiologicalReaction>
</comment>
<reference evidence="11" key="1">
    <citation type="submission" date="2023-07" db="EMBL/GenBank/DDBJ databases">
        <title>Chromosome-level genome assembly of Artemia franciscana.</title>
        <authorList>
            <person name="Jo E."/>
        </authorList>
    </citation>
    <scope>NUCLEOTIDE SEQUENCE</scope>
    <source>
        <tissue evidence="11">Whole body</tissue>
    </source>
</reference>
<evidence type="ECO:0000256" key="2">
    <source>
        <dbReference type="ARBA" id="ARBA00009678"/>
    </source>
</evidence>
<evidence type="ECO:0000256" key="7">
    <source>
        <dbReference type="ARBA" id="ARBA00040795"/>
    </source>
</evidence>
<dbReference type="Gene3D" id="3.60.10.10">
    <property type="entry name" value="Endonuclease/exonuclease/phosphatase"/>
    <property type="match status" value="1"/>
</dbReference>
<dbReference type="Pfam" id="PF22669">
    <property type="entry name" value="Exo_endo_phos2"/>
    <property type="match status" value="1"/>
</dbReference>
<keyword evidence="12" id="KW-1185">Reference proteome</keyword>
<dbReference type="PANTHER" id="PTHR45662:SF2">
    <property type="entry name" value="PHOSPHATIDYLINOSITOL-3-PHOSPHATASE SAC1"/>
    <property type="match status" value="1"/>
</dbReference>
<dbReference type="GO" id="GO:0005783">
    <property type="term" value="C:endoplasmic reticulum"/>
    <property type="evidence" value="ECO:0007669"/>
    <property type="project" value="TreeGrafter"/>
</dbReference>
<dbReference type="EC" id="3.1.3.64" evidence="3"/>
<evidence type="ECO:0000256" key="4">
    <source>
        <dbReference type="ARBA" id="ARBA00013044"/>
    </source>
</evidence>
<comment type="catalytic activity">
    <reaction evidence="6">
        <text>a 1,2-diacyl-sn-glycero-3-phospho-(1D-myo-inositol 4-phosphate) + H2O = a 1,2-diacyl-sn-glycero-3-phospho-(1D-myo-inositol) + phosphate</text>
        <dbReference type="Rhea" id="RHEA:55652"/>
        <dbReference type="ChEBI" id="CHEBI:15377"/>
        <dbReference type="ChEBI" id="CHEBI:43474"/>
        <dbReference type="ChEBI" id="CHEBI:57880"/>
        <dbReference type="ChEBI" id="CHEBI:58178"/>
    </reaction>
    <physiologicalReaction direction="left-to-right" evidence="6">
        <dbReference type="Rhea" id="RHEA:55653"/>
    </physiologicalReaction>
</comment>
<dbReference type="GO" id="GO:0004438">
    <property type="term" value="F:phosphatidylinositol-3-phosphate phosphatase activity"/>
    <property type="evidence" value="ECO:0007669"/>
    <property type="project" value="UniProtKB-EC"/>
</dbReference>
<dbReference type="SUPFAM" id="SSF56219">
    <property type="entry name" value="DNase I-like"/>
    <property type="match status" value="1"/>
</dbReference>
<evidence type="ECO:0000256" key="5">
    <source>
        <dbReference type="ARBA" id="ARBA00036631"/>
    </source>
</evidence>
<evidence type="ECO:0000256" key="6">
    <source>
        <dbReference type="ARBA" id="ARBA00036807"/>
    </source>
</evidence>
<evidence type="ECO:0000256" key="3">
    <source>
        <dbReference type="ARBA" id="ARBA00013038"/>
    </source>
</evidence>
<dbReference type="GO" id="GO:0043812">
    <property type="term" value="F:phosphatidylinositol-4-phosphate phosphatase activity"/>
    <property type="evidence" value="ECO:0007669"/>
    <property type="project" value="TreeGrafter"/>
</dbReference>
<dbReference type="PANTHER" id="PTHR45662">
    <property type="entry name" value="PHOSPHATIDYLINOSITIDE PHOSPHATASE SAC1"/>
    <property type="match status" value="1"/>
</dbReference>
<dbReference type="InterPro" id="IPR000300">
    <property type="entry name" value="IPPc"/>
</dbReference>
<dbReference type="EMBL" id="JAVRJZ010000006">
    <property type="protein sequence ID" value="KAK2721011.1"/>
    <property type="molecule type" value="Genomic_DNA"/>
</dbReference>
<dbReference type="InterPro" id="IPR036691">
    <property type="entry name" value="Endo/exonu/phosph_ase_sf"/>
</dbReference>
<protein>
    <recommendedName>
        <fullName evidence="7">Phosphatidylinositol-3-phosphatase SAC1</fullName>
        <ecNumber evidence="4">3.1.3.36</ecNumber>
        <ecNumber evidence="3">3.1.3.64</ecNumber>
    </recommendedName>
    <alternativeName>
        <fullName evidence="9">Phosphatidylinositol-4-phosphate phosphatase</fullName>
    </alternativeName>
    <alternativeName>
        <fullName evidence="8">Suppressor of actin mutations 1-like protein</fullName>
    </alternativeName>
</protein>
<proteinExistence type="inferred from homology"/>
<evidence type="ECO:0000313" key="12">
    <source>
        <dbReference type="Proteomes" id="UP001187531"/>
    </source>
</evidence>
<comment type="caution">
    <text evidence="11">The sequence shown here is derived from an EMBL/GenBank/DDBJ whole genome shotgun (WGS) entry which is preliminary data.</text>
</comment>